<organism evidence="1 2">
    <name type="scientific">Corynespora cassiicola Philippines</name>
    <dbReference type="NCBI Taxonomy" id="1448308"/>
    <lineage>
        <taxon>Eukaryota</taxon>
        <taxon>Fungi</taxon>
        <taxon>Dikarya</taxon>
        <taxon>Ascomycota</taxon>
        <taxon>Pezizomycotina</taxon>
        <taxon>Dothideomycetes</taxon>
        <taxon>Pleosporomycetidae</taxon>
        <taxon>Pleosporales</taxon>
        <taxon>Corynesporascaceae</taxon>
        <taxon>Corynespora</taxon>
    </lineage>
</organism>
<dbReference type="InterPro" id="IPR027417">
    <property type="entry name" value="P-loop_NTPase"/>
</dbReference>
<proteinExistence type="predicted"/>
<evidence type="ECO:0000313" key="1">
    <source>
        <dbReference type="EMBL" id="PSN58637.1"/>
    </source>
</evidence>
<evidence type="ECO:0000313" key="2">
    <source>
        <dbReference type="Proteomes" id="UP000240883"/>
    </source>
</evidence>
<accession>A0A2T2MZK7</accession>
<dbReference type="Gene3D" id="3.40.50.300">
    <property type="entry name" value="P-loop containing nucleotide triphosphate hydrolases"/>
    <property type="match status" value="1"/>
</dbReference>
<dbReference type="SUPFAM" id="SSF52540">
    <property type="entry name" value="P-loop containing nucleoside triphosphate hydrolases"/>
    <property type="match status" value="1"/>
</dbReference>
<dbReference type="AlphaFoldDB" id="A0A2T2MZK7"/>
<protein>
    <recommendedName>
        <fullName evidence="3">AAA+ ATPase domain-containing protein</fullName>
    </recommendedName>
</protein>
<evidence type="ECO:0008006" key="3">
    <source>
        <dbReference type="Google" id="ProtNLM"/>
    </source>
</evidence>
<reference evidence="1 2" key="1">
    <citation type="journal article" date="2018" name="Front. Microbiol.">
        <title>Genome-Wide Analysis of Corynespora cassiicola Leaf Fall Disease Putative Effectors.</title>
        <authorList>
            <person name="Lopez D."/>
            <person name="Ribeiro S."/>
            <person name="Label P."/>
            <person name="Fumanal B."/>
            <person name="Venisse J.S."/>
            <person name="Kohler A."/>
            <person name="de Oliveira R.R."/>
            <person name="Labutti K."/>
            <person name="Lipzen A."/>
            <person name="Lail K."/>
            <person name="Bauer D."/>
            <person name="Ohm R.A."/>
            <person name="Barry K.W."/>
            <person name="Spatafora J."/>
            <person name="Grigoriev I.V."/>
            <person name="Martin F.M."/>
            <person name="Pujade-Renaud V."/>
        </authorList>
    </citation>
    <scope>NUCLEOTIDE SEQUENCE [LARGE SCALE GENOMIC DNA]</scope>
    <source>
        <strain evidence="1 2">Philippines</strain>
    </source>
</reference>
<sequence>MCMPPSHLIGFLVADSMSSSRRRMTMPGLSSRHLAPDRRHVKPYLSLLSQQLNHVMPAEDFDRLQTAAGDTQSSEDGIIVEKSPEALVDLREDLMDSLMPASMCEHPADCGDGDMDDEIQHAPLVDRRMLTRETSLLLPQYALFGFRDWSKLFLNTNAPFSTFICGVQGSGKSHTTSCIMENSLVRSPHLGYLQSPLSALVFSYGQLSGDGMEPNASEAAFLAATSSTLPGHPHVEKITVLVSPSNLGRMENLYHRLPNVSVVPFKLKPANLDVDAMLTLMAVSGPGDGPLYMAQVTDVLRQIAAQGGPFNYTTFKRRLNGCKFNAKQSTMLQLRLGLLESFLDLNNQCPAPDFRPGEVTIMDMSCPFVDSNTACILFRLALRLYLRSDVPGKLVVLDEAHKYMVNVPGARSLKEALCQTIRFQRHYGVRVVISTQEPTFLTDLIALCSVVVIHRFSSPEWFAALKRHIHVAHHDHGRLMQAIESLKTGAALVYCPTAALGKDRDGKLVKGTGRLMEIRVRQRVTRDGGRSVLAA</sequence>
<dbReference type="Proteomes" id="UP000240883">
    <property type="component" value="Unassembled WGS sequence"/>
</dbReference>
<dbReference type="EMBL" id="KZ678236">
    <property type="protein sequence ID" value="PSN58637.1"/>
    <property type="molecule type" value="Genomic_DNA"/>
</dbReference>
<name>A0A2T2MZK7_CORCC</name>
<dbReference type="STRING" id="1448308.A0A2T2MZK7"/>
<dbReference type="OrthoDB" id="2316594at2759"/>
<keyword evidence="2" id="KW-1185">Reference proteome</keyword>
<gene>
    <name evidence="1" type="ORF">BS50DRAFT_65017</name>
</gene>